<protein>
    <submittedName>
        <fullName evidence="2">Uncharacterized protein</fullName>
    </submittedName>
</protein>
<reference evidence="2 3" key="1">
    <citation type="journal article" date="2021" name="BMC Biol.">
        <title>Horizontally acquired antibacterial genes associated with adaptive radiation of ladybird beetles.</title>
        <authorList>
            <person name="Li H.S."/>
            <person name="Tang X.F."/>
            <person name="Huang Y.H."/>
            <person name="Xu Z.Y."/>
            <person name="Chen M.L."/>
            <person name="Du X.Y."/>
            <person name="Qiu B.Y."/>
            <person name="Chen P.T."/>
            <person name="Zhang W."/>
            <person name="Slipinski A."/>
            <person name="Escalona H.E."/>
            <person name="Waterhouse R.M."/>
            <person name="Zwick A."/>
            <person name="Pang H."/>
        </authorList>
    </citation>
    <scope>NUCLEOTIDE SEQUENCE [LARGE SCALE GENOMIC DNA]</scope>
    <source>
        <strain evidence="2">SYSU2018</strain>
    </source>
</reference>
<feature type="region of interest" description="Disordered" evidence="1">
    <location>
        <begin position="309"/>
        <end position="347"/>
    </location>
</feature>
<proteinExistence type="predicted"/>
<gene>
    <name evidence="2" type="ORF">HHI36_004514</name>
</gene>
<dbReference type="AlphaFoldDB" id="A0ABD2NRW4"/>
<evidence type="ECO:0000313" key="3">
    <source>
        <dbReference type="Proteomes" id="UP001516400"/>
    </source>
</evidence>
<dbReference type="Proteomes" id="UP001516400">
    <property type="component" value="Unassembled WGS sequence"/>
</dbReference>
<feature type="compositionally biased region" description="Polar residues" evidence="1">
    <location>
        <begin position="333"/>
        <end position="347"/>
    </location>
</feature>
<dbReference type="EMBL" id="JABFTP020000144">
    <property type="protein sequence ID" value="KAL3281303.1"/>
    <property type="molecule type" value="Genomic_DNA"/>
</dbReference>
<evidence type="ECO:0000256" key="1">
    <source>
        <dbReference type="SAM" id="MobiDB-lite"/>
    </source>
</evidence>
<name>A0ABD2NRW4_9CUCU</name>
<accession>A0ABD2NRW4</accession>
<feature type="compositionally biased region" description="Polar residues" evidence="1">
    <location>
        <begin position="312"/>
        <end position="324"/>
    </location>
</feature>
<evidence type="ECO:0000313" key="2">
    <source>
        <dbReference type="EMBL" id="KAL3281303.1"/>
    </source>
</evidence>
<organism evidence="2 3">
    <name type="scientific">Cryptolaemus montrouzieri</name>
    <dbReference type="NCBI Taxonomy" id="559131"/>
    <lineage>
        <taxon>Eukaryota</taxon>
        <taxon>Metazoa</taxon>
        <taxon>Ecdysozoa</taxon>
        <taxon>Arthropoda</taxon>
        <taxon>Hexapoda</taxon>
        <taxon>Insecta</taxon>
        <taxon>Pterygota</taxon>
        <taxon>Neoptera</taxon>
        <taxon>Endopterygota</taxon>
        <taxon>Coleoptera</taxon>
        <taxon>Polyphaga</taxon>
        <taxon>Cucujiformia</taxon>
        <taxon>Coccinelloidea</taxon>
        <taxon>Coccinellidae</taxon>
        <taxon>Scymninae</taxon>
        <taxon>Scymnini</taxon>
        <taxon>Cryptolaemus</taxon>
    </lineage>
</organism>
<keyword evidence="3" id="KW-1185">Reference proteome</keyword>
<comment type="caution">
    <text evidence="2">The sequence shown here is derived from an EMBL/GenBank/DDBJ whole genome shotgun (WGS) entry which is preliminary data.</text>
</comment>
<sequence length="347" mass="38862">MIICLSCILSQAHYDGLSRNPYTGTYGLFEYSNQVPYNTYIPSFPEPDLTFYLSQHQPLNLIAETPQVIGSTFSILPMLAIPKDNVNMISGANILGVSQKKPFMTIKTESNSFMQCIPGVRIELEQPMWIYATKKTSIVFPSEVLIYHGGYRIPLRVGAVLAPVSHNSFFYNEIPVEVRVVYAVPVPSRPITIESITQSQEIYNTILEHTVDNQAVVVDSNPYEPPQADVSVIFSPQNVTLVEFPQSIDSPNLQVDEEDELVNRNPPQVLAPAGIVQSTQPEVFVESFHNSKESPVLTALKQEKLKQKLQVRETNQNEQKTITTEIPEEDEQSSNSTTINQENTTTV</sequence>